<evidence type="ECO:0000313" key="3">
    <source>
        <dbReference type="Proteomes" id="UP000055048"/>
    </source>
</evidence>
<keyword evidence="3" id="KW-1185">Reference proteome</keyword>
<reference evidence="1 3" key="1">
    <citation type="submission" date="2015-01" db="EMBL/GenBank/DDBJ databases">
        <title>Evolution of Trichinella species and genotypes.</title>
        <authorList>
            <person name="Korhonen P.K."/>
            <person name="Edoardo P."/>
            <person name="Giuseppe L.R."/>
            <person name="Gasser R.B."/>
        </authorList>
    </citation>
    <scope>NUCLEOTIDE SEQUENCE [LARGE SCALE GENOMIC DNA]</scope>
    <source>
        <strain evidence="1">ISS417</strain>
    </source>
</reference>
<protein>
    <submittedName>
        <fullName evidence="1">Uncharacterized protein</fullName>
    </submittedName>
</protein>
<comment type="caution">
    <text evidence="1">The sequence shown here is derived from an EMBL/GenBank/DDBJ whole genome shotgun (WGS) entry which is preliminary data.</text>
</comment>
<proteinExistence type="predicted"/>
<accession>A0A0V0T675</accession>
<gene>
    <name evidence="1" type="ORF">T05_10640</name>
    <name evidence="2" type="ORF">T05_15739</name>
</gene>
<dbReference type="AlphaFoldDB" id="A0A0V0T675"/>
<evidence type="ECO:0000313" key="2">
    <source>
        <dbReference type="EMBL" id="KRX46703.1"/>
    </source>
</evidence>
<evidence type="ECO:0000313" key="1">
    <source>
        <dbReference type="EMBL" id="KRX34480.1"/>
    </source>
</evidence>
<name>A0A0V0T675_9BILA</name>
<dbReference type="Proteomes" id="UP000055048">
    <property type="component" value="Unassembled WGS sequence"/>
</dbReference>
<dbReference type="EMBL" id="JYDJ01000053">
    <property type="protein sequence ID" value="KRX46703.1"/>
    <property type="molecule type" value="Genomic_DNA"/>
</dbReference>
<sequence length="116" mass="12974">MDRISSVSMWIFPSPSKVCPRKRKVSVAHREGISELTPVFQSLMLNLAAGLTNVLRLRGDLEMQRVRHFSALSDIPDSSRKSQAAFKRIFIPAALSATSVRSSAKARMQIFSPWKS</sequence>
<dbReference type="EMBL" id="JYDJ01000560">
    <property type="protein sequence ID" value="KRX34480.1"/>
    <property type="molecule type" value="Genomic_DNA"/>
</dbReference>
<organism evidence="1 3">
    <name type="scientific">Trichinella murrelli</name>
    <dbReference type="NCBI Taxonomy" id="144512"/>
    <lineage>
        <taxon>Eukaryota</taxon>
        <taxon>Metazoa</taxon>
        <taxon>Ecdysozoa</taxon>
        <taxon>Nematoda</taxon>
        <taxon>Enoplea</taxon>
        <taxon>Dorylaimia</taxon>
        <taxon>Trichinellida</taxon>
        <taxon>Trichinellidae</taxon>
        <taxon>Trichinella</taxon>
    </lineage>
</organism>
<dbReference type="OrthoDB" id="10292778at2759"/>